<dbReference type="Proteomes" id="UP000197781">
    <property type="component" value="Chromosome"/>
</dbReference>
<accession>A0A220MBU8</accession>
<organism evidence="2 3">
    <name type="scientific">Brevibacillus formosus</name>
    <dbReference type="NCBI Taxonomy" id="54913"/>
    <lineage>
        <taxon>Bacteria</taxon>
        <taxon>Bacillati</taxon>
        <taxon>Bacillota</taxon>
        <taxon>Bacilli</taxon>
        <taxon>Bacillales</taxon>
        <taxon>Paenibacillaceae</taxon>
        <taxon>Brevibacillus</taxon>
    </lineage>
</organism>
<dbReference type="AlphaFoldDB" id="A0A220MBU8"/>
<dbReference type="InterPro" id="IPR023346">
    <property type="entry name" value="Lysozyme-like_dom_sf"/>
</dbReference>
<dbReference type="CDD" id="cd16896">
    <property type="entry name" value="LT_Slt70-like"/>
    <property type="match status" value="1"/>
</dbReference>
<dbReference type="InterPro" id="IPR008258">
    <property type="entry name" value="Transglycosylase_SLT_dom_1"/>
</dbReference>
<reference evidence="2 3" key="1">
    <citation type="submission" date="2016-11" db="EMBL/GenBank/DDBJ databases">
        <authorList>
            <person name="Jaros S."/>
            <person name="Januszkiewicz K."/>
            <person name="Wedrychowicz H."/>
        </authorList>
    </citation>
    <scope>NUCLEOTIDE SEQUENCE [LARGE SCALE GENOMIC DNA]</scope>
    <source>
        <strain evidence="2 3">NF2</strain>
    </source>
</reference>
<dbReference type="PANTHER" id="PTHR37423">
    <property type="entry name" value="SOLUBLE LYTIC MUREIN TRANSGLYCOSYLASE-RELATED"/>
    <property type="match status" value="1"/>
</dbReference>
<evidence type="ECO:0000313" key="2">
    <source>
        <dbReference type="EMBL" id="ASJ52454.1"/>
    </source>
</evidence>
<evidence type="ECO:0000259" key="1">
    <source>
        <dbReference type="Pfam" id="PF01464"/>
    </source>
</evidence>
<gene>
    <name evidence="2" type="ORF">BP422_02180</name>
</gene>
<sequence length="187" mass="21641">MSFGKRAALILLVLASVFLLLNTPLVWKWMYPIKYEQQIVTAALKYEVDPHLVLAVIRSESGFATDRVSKKGAVGLMQIMPETAQWIVKEAGFLPKDSQYLYDPVMNIEIGTWYLDFLLSRYDGDIVKVIAAYNAGPGKVNGWLTSEQWNGTRETIEDIPYGETRQYVQRVLYYHDRYKNIYDFQLR</sequence>
<dbReference type="Gene3D" id="1.10.530.10">
    <property type="match status" value="1"/>
</dbReference>
<feature type="domain" description="Transglycosylase SLT" evidence="1">
    <location>
        <begin position="41"/>
        <end position="154"/>
    </location>
</feature>
<dbReference type="Pfam" id="PF01464">
    <property type="entry name" value="SLT"/>
    <property type="match status" value="1"/>
</dbReference>
<dbReference type="RefSeq" id="WP_088906359.1">
    <property type="nucleotide sequence ID" value="NZ_CP018145.1"/>
</dbReference>
<proteinExistence type="predicted"/>
<dbReference type="EMBL" id="CP018145">
    <property type="protein sequence ID" value="ASJ52454.1"/>
    <property type="molecule type" value="Genomic_DNA"/>
</dbReference>
<name>A0A220MBU8_9BACL</name>
<protein>
    <submittedName>
        <fullName evidence="2">Lytic transglycosylase</fullName>
    </submittedName>
</protein>
<evidence type="ECO:0000313" key="3">
    <source>
        <dbReference type="Proteomes" id="UP000197781"/>
    </source>
</evidence>
<dbReference type="PANTHER" id="PTHR37423:SF2">
    <property type="entry name" value="MEMBRANE-BOUND LYTIC MUREIN TRANSGLYCOSYLASE C"/>
    <property type="match status" value="1"/>
</dbReference>
<dbReference type="SUPFAM" id="SSF53955">
    <property type="entry name" value="Lysozyme-like"/>
    <property type="match status" value="1"/>
</dbReference>
<dbReference type="KEGG" id="bfm:BP422_02180"/>